<gene>
    <name evidence="10" type="ORF">L210DRAFT_3619253</name>
</gene>
<dbReference type="EC" id="2.7.1.67" evidence="3"/>
<name>A0AAD4C3F4_BOLED</name>
<dbReference type="FunFam" id="1.25.40.70:FF:000011">
    <property type="entry name" value="Phosphatidylinositol 4-kinase alpha"/>
    <property type="match status" value="1"/>
</dbReference>
<comment type="catalytic activity">
    <reaction evidence="1">
        <text>a 1,2-diacyl-sn-glycero-3-phospho-(1D-myo-inositol) + ATP = a 1,2-diacyl-sn-glycero-3-phospho-(1D-myo-inositol 4-phosphate) + ADP + H(+)</text>
        <dbReference type="Rhea" id="RHEA:19877"/>
        <dbReference type="ChEBI" id="CHEBI:15378"/>
        <dbReference type="ChEBI" id="CHEBI:30616"/>
        <dbReference type="ChEBI" id="CHEBI:57880"/>
        <dbReference type="ChEBI" id="CHEBI:58178"/>
        <dbReference type="ChEBI" id="CHEBI:456216"/>
        <dbReference type="EC" id="2.7.1.67"/>
    </reaction>
</comment>
<dbReference type="PANTHER" id="PTHR10048:SF15">
    <property type="entry name" value="PHOSPHATIDYLINOSITOL 4-KINASE ALPHA"/>
    <property type="match status" value="1"/>
</dbReference>
<dbReference type="SMART" id="SM00145">
    <property type="entry name" value="PI3Ka"/>
    <property type="match status" value="1"/>
</dbReference>
<dbReference type="InterPro" id="IPR001263">
    <property type="entry name" value="PI3K_accessory_dom"/>
</dbReference>
<accession>A0AAD4C3F4</accession>
<reference evidence="10" key="1">
    <citation type="submission" date="2019-10" db="EMBL/GenBank/DDBJ databases">
        <authorList>
            <consortium name="DOE Joint Genome Institute"/>
            <person name="Kuo A."/>
            <person name="Miyauchi S."/>
            <person name="Kiss E."/>
            <person name="Drula E."/>
            <person name="Kohler A."/>
            <person name="Sanchez-Garcia M."/>
            <person name="Andreopoulos B."/>
            <person name="Barry K.W."/>
            <person name="Bonito G."/>
            <person name="Buee M."/>
            <person name="Carver A."/>
            <person name="Chen C."/>
            <person name="Cichocki N."/>
            <person name="Clum A."/>
            <person name="Culley D."/>
            <person name="Crous P.W."/>
            <person name="Fauchery L."/>
            <person name="Girlanda M."/>
            <person name="Hayes R."/>
            <person name="Keri Z."/>
            <person name="LaButti K."/>
            <person name="Lipzen A."/>
            <person name="Lombard V."/>
            <person name="Magnuson J."/>
            <person name="Maillard F."/>
            <person name="Morin E."/>
            <person name="Murat C."/>
            <person name="Nolan M."/>
            <person name="Ohm R."/>
            <person name="Pangilinan J."/>
            <person name="Pereira M."/>
            <person name="Perotto S."/>
            <person name="Peter M."/>
            <person name="Riley R."/>
            <person name="Sitrit Y."/>
            <person name="Stielow B."/>
            <person name="Szollosi G."/>
            <person name="Zifcakova L."/>
            <person name="Stursova M."/>
            <person name="Spatafora J.W."/>
            <person name="Tedersoo L."/>
            <person name="Vaario L.-M."/>
            <person name="Yamada A."/>
            <person name="Yan M."/>
            <person name="Wang P."/>
            <person name="Xu J."/>
            <person name="Bruns T."/>
            <person name="Baldrian P."/>
            <person name="Vilgalys R."/>
            <person name="Henrissat B."/>
            <person name="Grigoriev I.V."/>
            <person name="Hibbett D."/>
            <person name="Nagy L.G."/>
            <person name="Martin F.M."/>
        </authorList>
    </citation>
    <scope>NUCLEOTIDE SEQUENCE</scope>
    <source>
        <strain evidence="10">BED1</strain>
    </source>
</reference>
<dbReference type="InterPro" id="IPR000403">
    <property type="entry name" value="PI3/4_kinase_cat_dom"/>
</dbReference>
<evidence type="ECO:0000256" key="6">
    <source>
        <dbReference type="ARBA" id="ARBA00022777"/>
    </source>
</evidence>
<keyword evidence="7" id="KW-0067">ATP-binding</keyword>
<evidence type="ECO:0000259" key="9">
    <source>
        <dbReference type="PROSITE" id="PS51545"/>
    </source>
</evidence>
<sequence>MDCLELNVRQRILSDLATHEPDTDDGFLSIRDFIQSKAQSHLQDEHKSDANNRIPMTVARAHYSIAFGEMVVNLPEERLRGEVDALIAVLFGVLDDAPHIDYDQSLSWDEWALPDQLVYSTASAILRVCSTHPDRVDHAVDAILRFITRVVQKLPIASPLEVLTQLTPSVHGLYRAITSTLFPWTAIQWQLLSHALDGLVQDPILECINRPLLDIHQEVEANPDSYETFFFCHTFITRYINFGRPLSGYFIVCCVMELQWTMLAQALATVSAEGVQYRGPAKEAAAANKAWLSLMKRAAKKLPIEDGATKDTLNSTIRTSLQCFKDLLAQIQDMDIEPPIDTYAWETMSESLKLASICSVALGGLDPDLYACLGLLLSDKTPIMDNLVQEAALKAMTVLVQSFPEIAKELVHHLRRFVTSPLSIFEFAFNTEKRSQPPLTAAAKCFGLCVKLAPGEDSIMSNMYSLLNYIAATSQEISESSSQQQQLLHNPLYTLPLSSSTDQLAFQSEDVGLRGRSDEEKRLIGITTISIVSRLALEFDKEEVTKLTISMLLQRLRTAEPTVEAAIAYNLVDLALVAPEDAFVDIIRAFSSINRAANPEDPRFSNNMVLAAQTRLAREIDRRPDLYDAYLEELLSLFSDKGVAIQNAAAAAGHNGKTEEMIEQLASLLLPIEALLDHADFAPHLHATSELTNLFRNMWFLCVLFRFTTPGEEEREKSAMTWLLPALARIAIKTPCLVLENVSDAVSDLEYRTVVRHEYAHLVLAKHRTYLSRRISSSMSDLRLLTTGQVIFLLTMHDIETMRSAAGLPSSLVSYFTNPSLNKQNGLNVCMDAVADNVIRGCSADLNAQAAEQALPYHLSSELCNLLVASTHRIARAREVASRYLNRLITSFPSLMCDSTLVYAILECLTLLRRACENEYLDEYNPIYEFHSERTGIRLQLTDDYSVRNDILQQLQRHASTWFELALSRAPIELQSTLQKYLAATQSLVGSDTSELGASMAEKFAKAFGPPHRQLTSLRSLSNWEYDRAKILTSQLASKGYFAGEAAGLRLASRKAQDVLDKVPPQNATLTDILALKRKMEDTMNAILGKTSTLTVQDLKRLLFRCAATLIALDKCEYTLLHYLVTLPFEVFTPSAIATGIEVWTWVIAEKPATEVILISGILAAWFATVRDRKGVFSQYLNYDDPFYHPTGYSPTDKEEIDRATSHARRLFLPHTLILQMLFSRLQAARYRRSTVIFLMQQLVLRSAHAHKLFNTHPLARELRYSFLLFGFETLKSSNLDVFSECAMRESLYRTAYAWFSVRPQWSFGANRVQVTSDIRILSEFIGHLQTDSSRALLSSSSLPPTQSITKNTLYATRLKNINHPLRLLVENEICRLTVWANPTNDVNKGHDHPGTLERTIPESNWPVVARSVWEIDPAIAIHMMERFKSPAVHAEVQRLVRANPAVVMHIPEGLRCLIDDTARLNQRRELKHILLWAPIPPVIAVTFFERKHNNDPFLLQYAHRVLKEHPVDLTFFFVPQVVQALRFDDLGYIARFILETAMISQLFCHQIVWNMRANCYKDDAAEIEDPMKPILDKMTDLVVESLSGEARSFYDREFRFFQEVTSISGKLRPYIKRARSEKKAKIDEEMAKISVDVGVYLPSNPDGKVVDIDKLSGRPLQSHAKAPFMATFKVRKERIVIETDPEALLDASAVEKREEFDVWQQAIFKVGDDCRQDVLALQVIAMFKNIFTSVGLTLYLYPYRVTATAPGCGVIDVVPNATSRDEMGRAKVNDLLDFFVSKYGGEETVAFQRARLNFIQSMAAYSVACYILQIKDRHNGNIMIDAEGHIVHIDFGFLFDIGPGGVKFEPSSFKLNHEMVILMGGRHSQGYELFQQLTVKAFLALRPHADQLVSTVQLMLGTGLPSFKGEVTIKRLKDRFALGLNERQAADWMMGIIRNAHENIRSTAYDEFQRLQNGIPYK</sequence>
<dbReference type="SUPFAM" id="SSF48371">
    <property type="entry name" value="ARM repeat"/>
    <property type="match status" value="2"/>
</dbReference>
<evidence type="ECO:0000313" key="10">
    <source>
        <dbReference type="EMBL" id="KAF8447815.1"/>
    </source>
</evidence>
<dbReference type="EMBL" id="WHUW01000004">
    <property type="protein sequence ID" value="KAF8447815.1"/>
    <property type="molecule type" value="Genomic_DNA"/>
</dbReference>
<evidence type="ECO:0000256" key="5">
    <source>
        <dbReference type="ARBA" id="ARBA00022741"/>
    </source>
</evidence>
<evidence type="ECO:0000256" key="1">
    <source>
        <dbReference type="ARBA" id="ARBA00001686"/>
    </source>
</evidence>
<dbReference type="Gene3D" id="1.25.40.70">
    <property type="entry name" value="Phosphatidylinositol 3-kinase, accessory domain (PIK)"/>
    <property type="match status" value="1"/>
</dbReference>
<dbReference type="CDD" id="cd05167">
    <property type="entry name" value="PI4Kc_III_alpha"/>
    <property type="match status" value="1"/>
</dbReference>
<comment type="caution">
    <text evidence="10">The sequence shown here is derived from an EMBL/GenBank/DDBJ whole genome shotgun (WGS) entry which is preliminary data.</text>
</comment>
<dbReference type="PROSITE" id="PS50290">
    <property type="entry name" value="PI3_4_KINASE_3"/>
    <property type="match status" value="1"/>
</dbReference>
<dbReference type="GO" id="GO:0005737">
    <property type="term" value="C:cytoplasm"/>
    <property type="evidence" value="ECO:0007669"/>
    <property type="project" value="TreeGrafter"/>
</dbReference>
<dbReference type="Pfam" id="PF00613">
    <property type="entry name" value="PI3Ka"/>
    <property type="match status" value="1"/>
</dbReference>
<keyword evidence="5" id="KW-0547">Nucleotide-binding</keyword>
<evidence type="ECO:0000256" key="7">
    <source>
        <dbReference type="ARBA" id="ARBA00022840"/>
    </source>
</evidence>
<dbReference type="SUPFAM" id="SSF56112">
    <property type="entry name" value="Protein kinase-like (PK-like)"/>
    <property type="match status" value="1"/>
</dbReference>
<dbReference type="InterPro" id="IPR015433">
    <property type="entry name" value="PI3/4_kinase"/>
</dbReference>
<dbReference type="GO" id="GO:0004430">
    <property type="term" value="F:1-phosphatidylinositol 4-kinase activity"/>
    <property type="evidence" value="ECO:0007669"/>
    <property type="project" value="UniProtKB-EC"/>
</dbReference>
<evidence type="ECO:0000259" key="8">
    <source>
        <dbReference type="PROSITE" id="PS50290"/>
    </source>
</evidence>
<dbReference type="PROSITE" id="PS51545">
    <property type="entry name" value="PIK_HELICAL"/>
    <property type="match status" value="1"/>
</dbReference>
<feature type="domain" description="PI3K/PI4K catalytic" evidence="8">
    <location>
        <begin position="1683"/>
        <end position="1946"/>
    </location>
</feature>
<dbReference type="Gene3D" id="1.10.1070.11">
    <property type="entry name" value="Phosphatidylinositol 3-/4-kinase, catalytic domain"/>
    <property type="match status" value="1"/>
</dbReference>
<organism evidence="10 11">
    <name type="scientific">Boletus edulis BED1</name>
    <dbReference type="NCBI Taxonomy" id="1328754"/>
    <lineage>
        <taxon>Eukaryota</taxon>
        <taxon>Fungi</taxon>
        <taxon>Dikarya</taxon>
        <taxon>Basidiomycota</taxon>
        <taxon>Agaricomycotina</taxon>
        <taxon>Agaricomycetes</taxon>
        <taxon>Agaricomycetidae</taxon>
        <taxon>Boletales</taxon>
        <taxon>Boletineae</taxon>
        <taxon>Boletaceae</taxon>
        <taxon>Boletoideae</taxon>
        <taxon>Boletus</taxon>
    </lineage>
</organism>
<dbReference type="FunFam" id="1.10.1070.11:FF:000012">
    <property type="entry name" value="Phosphatidylinositol 4-kinase alpha 1"/>
    <property type="match status" value="1"/>
</dbReference>
<reference evidence="10" key="2">
    <citation type="journal article" date="2020" name="Nat. Commun.">
        <title>Large-scale genome sequencing of mycorrhizal fungi provides insights into the early evolution of symbiotic traits.</title>
        <authorList>
            <person name="Miyauchi S."/>
            <person name="Kiss E."/>
            <person name="Kuo A."/>
            <person name="Drula E."/>
            <person name="Kohler A."/>
            <person name="Sanchez-Garcia M."/>
            <person name="Morin E."/>
            <person name="Andreopoulos B."/>
            <person name="Barry K.W."/>
            <person name="Bonito G."/>
            <person name="Buee M."/>
            <person name="Carver A."/>
            <person name="Chen C."/>
            <person name="Cichocki N."/>
            <person name="Clum A."/>
            <person name="Culley D."/>
            <person name="Crous P.W."/>
            <person name="Fauchery L."/>
            <person name="Girlanda M."/>
            <person name="Hayes R.D."/>
            <person name="Keri Z."/>
            <person name="LaButti K."/>
            <person name="Lipzen A."/>
            <person name="Lombard V."/>
            <person name="Magnuson J."/>
            <person name="Maillard F."/>
            <person name="Murat C."/>
            <person name="Nolan M."/>
            <person name="Ohm R.A."/>
            <person name="Pangilinan J."/>
            <person name="Pereira M.F."/>
            <person name="Perotto S."/>
            <person name="Peter M."/>
            <person name="Pfister S."/>
            <person name="Riley R."/>
            <person name="Sitrit Y."/>
            <person name="Stielow J.B."/>
            <person name="Szollosi G."/>
            <person name="Zifcakova L."/>
            <person name="Stursova M."/>
            <person name="Spatafora J.W."/>
            <person name="Tedersoo L."/>
            <person name="Vaario L.M."/>
            <person name="Yamada A."/>
            <person name="Yan M."/>
            <person name="Wang P."/>
            <person name="Xu J."/>
            <person name="Bruns T."/>
            <person name="Baldrian P."/>
            <person name="Vilgalys R."/>
            <person name="Dunand C."/>
            <person name="Henrissat B."/>
            <person name="Grigoriev I.V."/>
            <person name="Hibbett D."/>
            <person name="Nagy L.G."/>
            <person name="Martin F.M."/>
        </authorList>
    </citation>
    <scope>NUCLEOTIDE SEQUENCE</scope>
    <source>
        <strain evidence="10">BED1</strain>
    </source>
</reference>
<dbReference type="InterPro" id="IPR042236">
    <property type="entry name" value="PI3K_accessory_sf"/>
</dbReference>
<dbReference type="InterPro" id="IPR016024">
    <property type="entry name" value="ARM-type_fold"/>
</dbReference>
<dbReference type="GO" id="GO:0046854">
    <property type="term" value="P:phosphatidylinositol phosphate biosynthetic process"/>
    <property type="evidence" value="ECO:0007669"/>
    <property type="project" value="InterPro"/>
</dbReference>
<dbReference type="PROSITE" id="PS00915">
    <property type="entry name" value="PI3_4_KINASE_1"/>
    <property type="match status" value="1"/>
</dbReference>
<evidence type="ECO:0000256" key="2">
    <source>
        <dbReference type="ARBA" id="ARBA00006209"/>
    </source>
</evidence>
<dbReference type="InterPro" id="IPR011009">
    <property type="entry name" value="Kinase-like_dom_sf"/>
</dbReference>
<dbReference type="Gene3D" id="3.30.1010.10">
    <property type="entry name" value="Phosphatidylinositol 3-kinase Catalytic Subunit, Chain A, domain 4"/>
    <property type="match status" value="1"/>
</dbReference>
<proteinExistence type="inferred from homology"/>
<evidence type="ECO:0000256" key="3">
    <source>
        <dbReference type="ARBA" id="ARBA00012169"/>
    </source>
</evidence>
<keyword evidence="11" id="KW-1185">Reference proteome</keyword>
<dbReference type="InterPro" id="IPR036940">
    <property type="entry name" value="PI3/4_kinase_cat_sf"/>
</dbReference>
<dbReference type="GO" id="GO:0005524">
    <property type="term" value="F:ATP binding"/>
    <property type="evidence" value="ECO:0007669"/>
    <property type="project" value="UniProtKB-KW"/>
</dbReference>
<keyword evidence="6" id="KW-0418">Kinase</keyword>
<dbReference type="FunFam" id="3.30.1010.10:FF:000014">
    <property type="entry name" value="Phosphatidylinositol 4-kinase STT4"/>
    <property type="match status" value="1"/>
</dbReference>
<comment type="similarity">
    <text evidence="2">Belongs to the PI3/PI4-kinase family. Type III PI4K subfamily.</text>
</comment>
<dbReference type="SMART" id="SM00146">
    <property type="entry name" value="PI3Kc"/>
    <property type="match status" value="1"/>
</dbReference>
<dbReference type="Pfam" id="PF19274">
    <property type="entry name" value="PI4K_N"/>
    <property type="match status" value="3"/>
</dbReference>
<dbReference type="InterPro" id="IPR018936">
    <property type="entry name" value="PI3/4_kinase_CS"/>
</dbReference>
<dbReference type="Proteomes" id="UP001194468">
    <property type="component" value="Unassembled WGS sequence"/>
</dbReference>
<dbReference type="PANTHER" id="PTHR10048">
    <property type="entry name" value="PHOSPHATIDYLINOSITOL KINASE"/>
    <property type="match status" value="1"/>
</dbReference>
<dbReference type="Pfam" id="PF00454">
    <property type="entry name" value="PI3_PI4_kinase"/>
    <property type="match status" value="1"/>
</dbReference>
<dbReference type="GO" id="GO:0048015">
    <property type="term" value="P:phosphatidylinositol-mediated signaling"/>
    <property type="evidence" value="ECO:0007669"/>
    <property type="project" value="TreeGrafter"/>
</dbReference>
<evidence type="ECO:0000256" key="4">
    <source>
        <dbReference type="ARBA" id="ARBA00022679"/>
    </source>
</evidence>
<protein>
    <recommendedName>
        <fullName evidence="3">1-phosphatidylinositol 4-kinase</fullName>
        <ecNumber evidence="3">2.7.1.67</ecNumber>
    </recommendedName>
</protein>
<dbReference type="InterPro" id="IPR045495">
    <property type="entry name" value="PI4K_N"/>
</dbReference>
<dbReference type="GO" id="GO:0005886">
    <property type="term" value="C:plasma membrane"/>
    <property type="evidence" value="ECO:0007669"/>
    <property type="project" value="TreeGrafter"/>
</dbReference>
<feature type="domain" description="PIK helical" evidence="9">
    <location>
        <begin position="1396"/>
        <end position="1582"/>
    </location>
</feature>
<dbReference type="PROSITE" id="PS00916">
    <property type="entry name" value="PI3_4_KINASE_2"/>
    <property type="match status" value="1"/>
</dbReference>
<keyword evidence="4" id="KW-0808">Transferase</keyword>
<evidence type="ECO:0000313" key="11">
    <source>
        <dbReference type="Proteomes" id="UP001194468"/>
    </source>
</evidence>